<proteinExistence type="predicted"/>
<accession>A0A6G1H0N0</accession>
<dbReference type="EMBL" id="ML977159">
    <property type="protein sequence ID" value="KAF1985987.1"/>
    <property type="molecule type" value="Genomic_DNA"/>
</dbReference>
<name>A0A6G1H0N0_9PEZI</name>
<evidence type="ECO:0000313" key="2">
    <source>
        <dbReference type="EMBL" id="KAF1986783.1"/>
    </source>
</evidence>
<evidence type="ECO:0000313" key="1">
    <source>
        <dbReference type="EMBL" id="KAF1985987.1"/>
    </source>
</evidence>
<gene>
    <name evidence="2" type="ORF">K402DRAFT_429950</name>
    <name evidence="1" type="ORF">K402DRAFT_96931</name>
</gene>
<dbReference type="AlphaFoldDB" id="A0A6G1H0N0"/>
<reference evidence="2" key="1">
    <citation type="journal article" date="2020" name="Stud. Mycol.">
        <title>101 Dothideomycetes genomes: a test case for predicting lifestyles and emergence of pathogens.</title>
        <authorList>
            <person name="Haridas S."/>
            <person name="Albert R."/>
            <person name="Binder M."/>
            <person name="Bloem J."/>
            <person name="Labutti K."/>
            <person name="Salamov A."/>
            <person name="Andreopoulos B."/>
            <person name="Baker S."/>
            <person name="Barry K."/>
            <person name="Bills G."/>
            <person name="Bluhm B."/>
            <person name="Cannon C."/>
            <person name="Castanera R."/>
            <person name="Culley D."/>
            <person name="Daum C."/>
            <person name="Ezra D."/>
            <person name="Gonzalez J."/>
            <person name="Henrissat B."/>
            <person name="Kuo A."/>
            <person name="Liang C."/>
            <person name="Lipzen A."/>
            <person name="Lutzoni F."/>
            <person name="Magnuson J."/>
            <person name="Mondo S."/>
            <person name="Nolan M."/>
            <person name="Ohm R."/>
            <person name="Pangilinan J."/>
            <person name="Park H.-J."/>
            <person name="Ramirez L."/>
            <person name="Alfaro M."/>
            <person name="Sun H."/>
            <person name="Tritt A."/>
            <person name="Yoshinaga Y."/>
            <person name="Zwiers L.-H."/>
            <person name="Turgeon B."/>
            <person name="Goodwin S."/>
            <person name="Spatafora J."/>
            <person name="Crous P."/>
            <person name="Grigoriev I."/>
        </authorList>
    </citation>
    <scope>NUCLEOTIDE SEQUENCE</scope>
    <source>
        <strain evidence="2">CBS 113979</strain>
    </source>
</reference>
<protein>
    <submittedName>
        <fullName evidence="2">Uncharacterized protein</fullName>
    </submittedName>
</protein>
<sequence length="82" mass="9065">MVGSMLVISSSITTCICPLRAQLPMHSTRFNVAIVIANRSHDNVRRAPEKVLSGSADYGGIERISKAKRLSLGYSLRLFKHH</sequence>
<keyword evidence="3" id="KW-1185">Reference proteome</keyword>
<dbReference type="Proteomes" id="UP000800041">
    <property type="component" value="Unassembled WGS sequence"/>
</dbReference>
<dbReference type="EMBL" id="ML977155">
    <property type="protein sequence ID" value="KAF1986783.1"/>
    <property type="molecule type" value="Genomic_DNA"/>
</dbReference>
<evidence type="ECO:0000313" key="3">
    <source>
        <dbReference type="Proteomes" id="UP000800041"/>
    </source>
</evidence>
<organism evidence="2 3">
    <name type="scientific">Aulographum hederae CBS 113979</name>
    <dbReference type="NCBI Taxonomy" id="1176131"/>
    <lineage>
        <taxon>Eukaryota</taxon>
        <taxon>Fungi</taxon>
        <taxon>Dikarya</taxon>
        <taxon>Ascomycota</taxon>
        <taxon>Pezizomycotina</taxon>
        <taxon>Dothideomycetes</taxon>
        <taxon>Pleosporomycetidae</taxon>
        <taxon>Aulographales</taxon>
        <taxon>Aulographaceae</taxon>
    </lineage>
</organism>